<evidence type="ECO:0000313" key="1">
    <source>
        <dbReference type="EMBL" id="MCA0131972.1"/>
    </source>
</evidence>
<name>A0ABS7XPN5_9FLAO</name>
<dbReference type="InterPro" id="IPR029044">
    <property type="entry name" value="Nucleotide-diphossugar_trans"/>
</dbReference>
<gene>
    <name evidence="1" type="ORF">LBU54_05205</name>
</gene>
<protein>
    <submittedName>
        <fullName evidence="1">Acylneuraminate cytidylyltransferase family protein</fullName>
    </submittedName>
</protein>
<dbReference type="InterPro" id="IPR003329">
    <property type="entry name" value="Cytidylyl_trans"/>
</dbReference>
<dbReference type="Proteomes" id="UP001198901">
    <property type="component" value="Unassembled WGS sequence"/>
</dbReference>
<dbReference type="Pfam" id="PF02348">
    <property type="entry name" value="CTP_transf_3"/>
    <property type="match status" value="1"/>
</dbReference>
<accession>A0ABS7XPN5</accession>
<dbReference type="CDD" id="cd02513">
    <property type="entry name" value="CMP-NeuAc_Synthase"/>
    <property type="match status" value="1"/>
</dbReference>
<sequence length="225" mass="25446">MAKAKSIIIIPARGGSKRLPGKNLKLLSGKPLIEYSLNYARANSDDNTEIVVTTNDEDIKNFVLKKGIEVIDRPEAISKDDSTTVSALKHVLETMGESYEYVILLQPTNPFRPNTLLNETVGVFKNGNYDSLMTVSLNDKKLGKIKDDRFIPYTYKMGQRSQDLEPLYFENGLLYISKTELILNNQILGHKNYPFIVNHPFASVDIDTQEDLNYAEFVAKTYSDE</sequence>
<dbReference type="Gene3D" id="3.90.550.10">
    <property type="entry name" value="Spore Coat Polysaccharide Biosynthesis Protein SpsA, Chain A"/>
    <property type="match status" value="1"/>
</dbReference>
<organism evidence="1 2">
    <name type="scientific">Winogradskyella alexanderae</name>
    <dbReference type="NCBI Taxonomy" id="2877123"/>
    <lineage>
        <taxon>Bacteria</taxon>
        <taxon>Pseudomonadati</taxon>
        <taxon>Bacteroidota</taxon>
        <taxon>Flavobacteriia</taxon>
        <taxon>Flavobacteriales</taxon>
        <taxon>Flavobacteriaceae</taxon>
        <taxon>Winogradskyella</taxon>
    </lineage>
</organism>
<dbReference type="GO" id="GO:0016779">
    <property type="term" value="F:nucleotidyltransferase activity"/>
    <property type="evidence" value="ECO:0007669"/>
    <property type="project" value="UniProtKB-KW"/>
</dbReference>
<dbReference type="EMBL" id="JAIUJR010000002">
    <property type="protein sequence ID" value="MCA0131972.1"/>
    <property type="molecule type" value="Genomic_DNA"/>
</dbReference>
<evidence type="ECO:0000313" key="2">
    <source>
        <dbReference type="Proteomes" id="UP001198901"/>
    </source>
</evidence>
<dbReference type="RefSeq" id="WP_224526797.1">
    <property type="nucleotide sequence ID" value="NZ_JAIUJR010000002.1"/>
</dbReference>
<proteinExistence type="predicted"/>
<dbReference type="PANTHER" id="PTHR21485:SF6">
    <property type="entry name" value="N-ACYLNEURAMINATE CYTIDYLYLTRANSFERASE-RELATED"/>
    <property type="match status" value="1"/>
</dbReference>
<keyword evidence="1" id="KW-0548">Nucleotidyltransferase</keyword>
<keyword evidence="1" id="KW-0808">Transferase</keyword>
<reference evidence="2" key="1">
    <citation type="submission" date="2023-07" db="EMBL/GenBank/DDBJ databases">
        <authorList>
            <person name="Yue Y."/>
        </authorList>
    </citation>
    <scope>NUCLEOTIDE SEQUENCE [LARGE SCALE GENOMIC DNA]</scope>
    <source>
        <strain evidence="2">D23</strain>
    </source>
</reference>
<comment type="caution">
    <text evidence="1">The sequence shown here is derived from an EMBL/GenBank/DDBJ whole genome shotgun (WGS) entry which is preliminary data.</text>
</comment>
<dbReference type="PANTHER" id="PTHR21485">
    <property type="entry name" value="HAD SUPERFAMILY MEMBERS CMAS AND KDSC"/>
    <property type="match status" value="1"/>
</dbReference>
<dbReference type="SUPFAM" id="SSF53448">
    <property type="entry name" value="Nucleotide-diphospho-sugar transferases"/>
    <property type="match status" value="1"/>
</dbReference>
<keyword evidence="2" id="KW-1185">Reference proteome</keyword>
<dbReference type="InterPro" id="IPR050793">
    <property type="entry name" value="CMP-NeuNAc_synthase"/>
</dbReference>